<dbReference type="InterPro" id="IPR043128">
    <property type="entry name" value="Rev_trsase/Diguanyl_cyclase"/>
</dbReference>
<evidence type="ECO:0000313" key="5">
    <source>
        <dbReference type="EMBL" id="QPC42368.1"/>
    </source>
</evidence>
<dbReference type="SUPFAM" id="SSF56672">
    <property type="entry name" value="DNA/RNA polymerases"/>
    <property type="match status" value="1"/>
</dbReference>
<gene>
    <name evidence="5" type="ORF">HW532_06415</name>
</gene>
<dbReference type="EMBL" id="CP058214">
    <property type="protein sequence ID" value="QPC42368.1"/>
    <property type="molecule type" value="Genomic_DNA"/>
</dbReference>
<sequence>MRRIVSIWLPHWPIERLRRAQAGRSRKSSTSAASAPADAEPFALVAAEGQALRLHAVNAAAARAGLGAGLALADARALCPGLATRPADGPADARALTALAAWCGRYTPWTNSDGADGLWLDISGCAHLFGGEAALLDDLVGRLARLGITARAGLAGTPGAAWALARFAPPSGRIARPGQHDEALAGLPVEALRLGADSAVLLRRLGLKTVGQLYALPRASLARRFRSPELGDRVLARLDQALGLAEEPLTPLRPPPRHRARETVMEPILTLEVLDPALDRLLAALCDTLDRHGEGVRALALTVCRVDGGTARIAVETARATRTASHLKRLFRDRLERIDAGFGIETALLDAIRTEPLADSQIDLDPRSDEAAGDALARLVDRLANRLGADSVARLAPRESHIPERAERLAPVGPEKPPSCPRPTTPPRPCRLLDPPEPVRVMAEVPEGPPMRFVWRRARHRVVRAEGPERIAPEWWLESGSDYRTVRDYYRVEDEAGRRFWLYREGLYQLMETGTGGPRWFLHGLFA</sequence>
<accession>A0A7S8C2V6</accession>
<dbReference type="PANTHER" id="PTHR35369">
    <property type="entry name" value="BLR3025 PROTEIN-RELATED"/>
    <property type="match status" value="1"/>
</dbReference>
<dbReference type="AlphaFoldDB" id="A0A7S8C2V6"/>
<evidence type="ECO:0000256" key="1">
    <source>
        <dbReference type="ARBA" id="ARBA00010945"/>
    </source>
</evidence>
<comment type="similarity">
    <text evidence="1">Belongs to the DNA polymerase type-Y family.</text>
</comment>
<dbReference type="InterPro" id="IPR043502">
    <property type="entry name" value="DNA/RNA_pol_sf"/>
</dbReference>
<proteinExistence type="inferred from homology"/>
<dbReference type="InterPro" id="IPR050356">
    <property type="entry name" value="SulA_CellDiv_inhibitor"/>
</dbReference>
<protein>
    <submittedName>
        <fullName evidence="5">DNA polymerase Y family protein</fullName>
    </submittedName>
</protein>
<dbReference type="Pfam" id="PF00817">
    <property type="entry name" value="IMS"/>
    <property type="match status" value="1"/>
</dbReference>
<organism evidence="5 6">
    <name type="scientific">Kaustia mangrovi</name>
    <dbReference type="NCBI Taxonomy" id="2593653"/>
    <lineage>
        <taxon>Bacteria</taxon>
        <taxon>Pseudomonadati</taxon>
        <taxon>Pseudomonadota</taxon>
        <taxon>Alphaproteobacteria</taxon>
        <taxon>Hyphomicrobiales</taxon>
        <taxon>Parvibaculaceae</taxon>
        <taxon>Kaustia</taxon>
    </lineage>
</organism>
<dbReference type="GO" id="GO:0006281">
    <property type="term" value="P:DNA repair"/>
    <property type="evidence" value="ECO:0007669"/>
    <property type="project" value="InterPro"/>
</dbReference>
<dbReference type="RefSeq" id="WP_213163602.1">
    <property type="nucleotide sequence ID" value="NZ_CP058214.1"/>
</dbReference>
<feature type="region of interest" description="Disordered" evidence="3">
    <location>
        <begin position="398"/>
        <end position="435"/>
    </location>
</feature>
<dbReference type="KEGG" id="kmn:HW532_06415"/>
<evidence type="ECO:0000256" key="3">
    <source>
        <dbReference type="SAM" id="MobiDB-lite"/>
    </source>
</evidence>
<evidence type="ECO:0000256" key="2">
    <source>
        <dbReference type="ARBA" id="ARBA00022763"/>
    </source>
</evidence>
<dbReference type="InterPro" id="IPR001126">
    <property type="entry name" value="UmuC"/>
</dbReference>
<keyword evidence="2" id="KW-0227">DNA damage</keyword>
<dbReference type="Proteomes" id="UP000593594">
    <property type="component" value="Chromosome"/>
</dbReference>
<evidence type="ECO:0000259" key="4">
    <source>
        <dbReference type="Pfam" id="PF00817"/>
    </source>
</evidence>
<dbReference type="Gene3D" id="3.40.1170.60">
    <property type="match status" value="1"/>
</dbReference>
<feature type="domain" description="UmuC" evidence="4">
    <location>
        <begin position="46"/>
        <end position="164"/>
    </location>
</feature>
<feature type="compositionally biased region" description="Basic and acidic residues" evidence="3">
    <location>
        <begin position="398"/>
        <end position="408"/>
    </location>
</feature>
<evidence type="ECO:0000313" key="6">
    <source>
        <dbReference type="Proteomes" id="UP000593594"/>
    </source>
</evidence>
<keyword evidence="6" id="KW-1185">Reference proteome</keyword>
<reference evidence="5 6" key="1">
    <citation type="submission" date="2020-06" db="EMBL/GenBank/DDBJ databases">
        <title>Genome sequence of 2 isolates from Red Sea Mangroves.</title>
        <authorList>
            <person name="Sefrji F."/>
            <person name="Michoud G."/>
            <person name="Merlino G."/>
            <person name="Daffonchio D."/>
        </authorList>
    </citation>
    <scope>NUCLEOTIDE SEQUENCE [LARGE SCALE GENOMIC DNA]</scope>
    <source>
        <strain evidence="5 6">R1DC25</strain>
    </source>
</reference>
<dbReference type="PANTHER" id="PTHR35369:SF2">
    <property type="entry name" value="BLR3025 PROTEIN"/>
    <property type="match status" value="1"/>
</dbReference>
<name>A0A7S8C2V6_9HYPH</name>
<dbReference type="Gene3D" id="3.30.70.270">
    <property type="match status" value="1"/>
</dbReference>
<feature type="compositionally biased region" description="Pro residues" evidence="3">
    <location>
        <begin position="414"/>
        <end position="429"/>
    </location>
</feature>
<dbReference type="CDD" id="cd03468">
    <property type="entry name" value="PolY_like"/>
    <property type="match status" value="1"/>
</dbReference>